<dbReference type="GO" id="GO:0000455">
    <property type="term" value="P:enzyme-directed rRNA pseudouridine synthesis"/>
    <property type="evidence" value="ECO:0007669"/>
    <property type="project" value="TreeGrafter"/>
</dbReference>
<dbReference type="RefSeq" id="WP_199263207.1">
    <property type="nucleotide sequence ID" value="NZ_CP054140.1"/>
</dbReference>
<evidence type="ECO:0000313" key="7">
    <source>
        <dbReference type="EMBL" id="QQG64373.1"/>
    </source>
</evidence>
<evidence type="ECO:0000256" key="4">
    <source>
        <dbReference type="PROSITE-ProRule" id="PRU00182"/>
    </source>
</evidence>
<organism evidence="7 8">
    <name type="scientific">Desulfobulbus oligotrophicus</name>
    <dbReference type="NCBI Taxonomy" id="1909699"/>
    <lineage>
        <taxon>Bacteria</taxon>
        <taxon>Pseudomonadati</taxon>
        <taxon>Thermodesulfobacteriota</taxon>
        <taxon>Desulfobulbia</taxon>
        <taxon>Desulfobulbales</taxon>
        <taxon>Desulfobulbaceae</taxon>
        <taxon>Desulfobulbus</taxon>
    </lineage>
</organism>
<evidence type="ECO:0000256" key="3">
    <source>
        <dbReference type="PIRSR" id="PIRSR606225-1"/>
    </source>
</evidence>
<dbReference type="PROSITE" id="PS50889">
    <property type="entry name" value="S4"/>
    <property type="match status" value="1"/>
</dbReference>
<evidence type="ECO:0000313" key="8">
    <source>
        <dbReference type="Proteomes" id="UP000596092"/>
    </source>
</evidence>
<evidence type="ECO:0000259" key="6">
    <source>
        <dbReference type="SMART" id="SM00363"/>
    </source>
</evidence>
<dbReference type="SUPFAM" id="SSF55120">
    <property type="entry name" value="Pseudouridine synthase"/>
    <property type="match status" value="1"/>
</dbReference>
<feature type="domain" description="RNA-binding S4" evidence="6">
    <location>
        <begin position="30"/>
        <end position="89"/>
    </location>
</feature>
<keyword evidence="4" id="KW-0694">RNA-binding</keyword>
<dbReference type="InterPro" id="IPR002942">
    <property type="entry name" value="S4_RNA-bd"/>
</dbReference>
<feature type="active site" evidence="3">
    <location>
        <position position="152"/>
    </location>
</feature>
<dbReference type="InterPro" id="IPR006145">
    <property type="entry name" value="PsdUridine_synth_RsuA/RluA"/>
</dbReference>
<comment type="catalytic activity">
    <reaction evidence="5">
        <text>a uridine in RNA = a pseudouridine in RNA</text>
        <dbReference type="Rhea" id="RHEA:48348"/>
        <dbReference type="Rhea" id="RHEA-COMP:12068"/>
        <dbReference type="Rhea" id="RHEA-COMP:12069"/>
        <dbReference type="ChEBI" id="CHEBI:65314"/>
        <dbReference type="ChEBI" id="CHEBI:65315"/>
    </reaction>
</comment>
<comment type="similarity">
    <text evidence="1 5">Belongs to the pseudouridine synthase RluA family.</text>
</comment>
<dbReference type="KEGG" id="dog:HP555_00110"/>
<dbReference type="SMART" id="SM00363">
    <property type="entry name" value="S4"/>
    <property type="match status" value="1"/>
</dbReference>
<dbReference type="Pfam" id="PF00849">
    <property type="entry name" value="PseudoU_synth_2"/>
    <property type="match status" value="1"/>
</dbReference>
<sequence>MGRNELHEPCTASDTEGPFTCVVSLKSAGQRLDHFLTEKLTACSRSALNRLISAQQVRVNGMCVKAGYRLRTQDVISLAIPEPPPQTLVPEQIEFDVLYEDAHLLAINKPPGLVVHPGGGHLSGTLVHGLLYHCTQLPGLDAQRPGIIHRLDKDTSGILLVAKTEQALQNLMADFKNRKVCKIYHALLMRWPGKTHGRIVQPIGRHPVNRKKMAIRPELGKYAATNWRIRERYSNGWCWAEINIETGRTHQIRVHMASVHAPVVGDVLYGGGVGQYTQYVPERQMLHASSIQFCHPSTGQVLCLTAPLFADMQTLLDALRTNEQCVHMC</sequence>
<dbReference type="AlphaFoldDB" id="A0A7T6APA0"/>
<dbReference type="SUPFAM" id="SSF55174">
    <property type="entry name" value="Alpha-L RNA-binding motif"/>
    <property type="match status" value="1"/>
</dbReference>
<dbReference type="Pfam" id="PF01479">
    <property type="entry name" value="S4"/>
    <property type="match status" value="1"/>
</dbReference>
<dbReference type="CDD" id="cd02869">
    <property type="entry name" value="PseudoU_synth_RluA_like"/>
    <property type="match status" value="1"/>
</dbReference>
<dbReference type="InterPro" id="IPR006225">
    <property type="entry name" value="PsdUridine_synth_RluC/D"/>
</dbReference>
<dbReference type="InterPro" id="IPR050188">
    <property type="entry name" value="RluA_PseudoU_synthase"/>
</dbReference>
<proteinExistence type="inferred from homology"/>
<dbReference type="InterPro" id="IPR020103">
    <property type="entry name" value="PsdUridine_synth_cat_dom_sf"/>
</dbReference>
<keyword evidence="2 5" id="KW-0413">Isomerase</keyword>
<dbReference type="NCBIfam" id="TIGR00005">
    <property type="entry name" value="rluA_subfam"/>
    <property type="match status" value="1"/>
</dbReference>
<dbReference type="CDD" id="cd00165">
    <property type="entry name" value="S4"/>
    <property type="match status" value="1"/>
</dbReference>
<dbReference type="PANTHER" id="PTHR21600">
    <property type="entry name" value="MITOCHONDRIAL RNA PSEUDOURIDINE SYNTHASE"/>
    <property type="match status" value="1"/>
</dbReference>
<dbReference type="InterPro" id="IPR006224">
    <property type="entry name" value="PsdUridine_synth_RluA-like_CS"/>
</dbReference>
<reference evidence="7 8" key="1">
    <citation type="submission" date="2020-05" db="EMBL/GenBank/DDBJ databases">
        <title>Complete genome of Desulfobulbus oligotrophicus.</title>
        <authorList>
            <person name="Podar M."/>
        </authorList>
    </citation>
    <scope>NUCLEOTIDE SEQUENCE [LARGE SCALE GENOMIC DNA]</scope>
    <source>
        <strain evidence="7 8">Prop6</strain>
    </source>
</reference>
<dbReference type="Gene3D" id="3.10.290.10">
    <property type="entry name" value="RNA-binding S4 domain"/>
    <property type="match status" value="1"/>
</dbReference>
<protein>
    <recommendedName>
        <fullName evidence="5">Pseudouridine synthase</fullName>
        <ecNumber evidence="5">5.4.99.-</ecNumber>
    </recommendedName>
</protein>
<dbReference type="Proteomes" id="UP000596092">
    <property type="component" value="Chromosome"/>
</dbReference>
<dbReference type="EC" id="5.4.99.-" evidence="5"/>
<dbReference type="GO" id="GO:0003723">
    <property type="term" value="F:RNA binding"/>
    <property type="evidence" value="ECO:0007669"/>
    <property type="project" value="UniProtKB-KW"/>
</dbReference>
<gene>
    <name evidence="7" type="ORF">HP555_00110</name>
</gene>
<dbReference type="EMBL" id="CP054140">
    <property type="protein sequence ID" value="QQG64373.1"/>
    <property type="molecule type" value="Genomic_DNA"/>
</dbReference>
<evidence type="ECO:0000256" key="1">
    <source>
        <dbReference type="ARBA" id="ARBA00010876"/>
    </source>
</evidence>
<dbReference type="InterPro" id="IPR036986">
    <property type="entry name" value="S4_RNA-bd_sf"/>
</dbReference>
<dbReference type="Gene3D" id="3.30.2350.10">
    <property type="entry name" value="Pseudouridine synthase"/>
    <property type="match status" value="1"/>
</dbReference>
<name>A0A7T6APA0_9BACT</name>
<dbReference type="GO" id="GO:0120159">
    <property type="term" value="F:rRNA pseudouridine synthase activity"/>
    <property type="evidence" value="ECO:0007669"/>
    <property type="project" value="UniProtKB-ARBA"/>
</dbReference>
<accession>A0A7T6APA0</accession>
<dbReference type="PROSITE" id="PS01129">
    <property type="entry name" value="PSI_RLU"/>
    <property type="match status" value="1"/>
</dbReference>
<dbReference type="PANTHER" id="PTHR21600:SF44">
    <property type="entry name" value="RIBOSOMAL LARGE SUBUNIT PSEUDOURIDINE SYNTHASE D"/>
    <property type="match status" value="1"/>
</dbReference>
<evidence type="ECO:0000256" key="5">
    <source>
        <dbReference type="RuleBase" id="RU362028"/>
    </source>
</evidence>
<evidence type="ECO:0000256" key="2">
    <source>
        <dbReference type="ARBA" id="ARBA00023235"/>
    </source>
</evidence>
<comment type="function">
    <text evidence="5">Responsible for synthesis of pseudouridine from uracil.</text>
</comment>
<keyword evidence="8" id="KW-1185">Reference proteome</keyword>